<proteinExistence type="predicted"/>
<evidence type="ECO:0000313" key="1">
    <source>
        <dbReference type="EMBL" id="KAE9003487.1"/>
    </source>
</evidence>
<accession>A0A6A3KCW9</accession>
<evidence type="ECO:0000313" key="4">
    <source>
        <dbReference type="Proteomes" id="UP000429607"/>
    </source>
</evidence>
<reference evidence="4 6" key="1">
    <citation type="submission" date="2018-09" db="EMBL/GenBank/DDBJ databases">
        <title>Genomic investigation of the strawberry pathogen Phytophthora fragariae indicates pathogenicity is determined by transcriptional variation in three key races.</title>
        <authorList>
            <person name="Adams T.M."/>
            <person name="Armitage A.D."/>
            <person name="Sobczyk M.K."/>
            <person name="Bates H.J."/>
            <person name="Dunwell J.M."/>
            <person name="Nellist C.F."/>
            <person name="Harrison R.J."/>
        </authorList>
    </citation>
    <scope>NUCLEOTIDE SEQUENCE [LARGE SCALE GENOMIC DNA]</scope>
    <source>
        <strain evidence="2 4">SCRP249</strain>
        <strain evidence="1 6">SCRP324</strain>
        <strain evidence="3 5">SCRP333</strain>
    </source>
</reference>
<gene>
    <name evidence="2" type="ORF">PR001_g17071</name>
    <name evidence="1" type="ORF">PR002_g17334</name>
    <name evidence="3" type="ORF">PR003_g17922</name>
</gene>
<protein>
    <submittedName>
        <fullName evidence="1">Uncharacterized protein</fullName>
    </submittedName>
</protein>
<dbReference type="EMBL" id="QXFV01001393">
    <property type="protein sequence ID" value="KAE9007022.1"/>
    <property type="molecule type" value="Genomic_DNA"/>
</dbReference>
<dbReference type="EMBL" id="QXFT01001400">
    <property type="protein sequence ID" value="KAE9319630.1"/>
    <property type="molecule type" value="Genomic_DNA"/>
</dbReference>
<comment type="caution">
    <text evidence="1">The sequence shown here is derived from an EMBL/GenBank/DDBJ whole genome shotgun (WGS) entry which is preliminary data.</text>
</comment>
<evidence type="ECO:0000313" key="3">
    <source>
        <dbReference type="EMBL" id="KAE9319630.1"/>
    </source>
</evidence>
<name>A0A6A3KCW9_9STRA</name>
<sequence length="38" mass="4389">MVSQGITSRHIENLQLKPSKHAPTYLADCYKKHDHLDL</sequence>
<evidence type="ECO:0000313" key="2">
    <source>
        <dbReference type="EMBL" id="KAE9007022.1"/>
    </source>
</evidence>
<dbReference type="Proteomes" id="UP000434957">
    <property type="component" value="Unassembled WGS sequence"/>
</dbReference>
<evidence type="ECO:0000313" key="5">
    <source>
        <dbReference type="Proteomes" id="UP000434957"/>
    </source>
</evidence>
<dbReference type="AlphaFoldDB" id="A0A6A3KCW9"/>
<keyword evidence="5" id="KW-1185">Reference proteome</keyword>
<evidence type="ECO:0000313" key="6">
    <source>
        <dbReference type="Proteomes" id="UP000435112"/>
    </source>
</evidence>
<dbReference type="OrthoDB" id="10277228at2759"/>
<dbReference type="Proteomes" id="UP000429607">
    <property type="component" value="Unassembled WGS sequence"/>
</dbReference>
<dbReference type="EMBL" id="QXFU01001387">
    <property type="protein sequence ID" value="KAE9003487.1"/>
    <property type="molecule type" value="Genomic_DNA"/>
</dbReference>
<dbReference type="Proteomes" id="UP000435112">
    <property type="component" value="Unassembled WGS sequence"/>
</dbReference>
<organism evidence="1 6">
    <name type="scientific">Phytophthora rubi</name>
    <dbReference type="NCBI Taxonomy" id="129364"/>
    <lineage>
        <taxon>Eukaryota</taxon>
        <taxon>Sar</taxon>
        <taxon>Stramenopiles</taxon>
        <taxon>Oomycota</taxon>
        <taxon>Peronosporomycetes</taxon>
        <taxon>Peronosporales</taxon>
        <taxon>Peronosporaceae</taxon>
        <taxon>Phytophthora</taxon>
    </lineage>
</organism>